<comment type="caution">
    <text evidence="2">The sequence shown here is derived from an EMBL/GenBank/DDBJ whole genome shotgun (WGS) entry which is preliminary data.</text>
</comment>
<feature type="compositionally biased region" description="Polar residues" evidence="1">
    <location>
        <begin position="89"/>
        <end position="104"/>
    </location>
</feature>
<gene>
    <name evidence="2" type="ORF">Sspor_05400</name>
</gene>
<dbReference type="RefSeq" id="WP_202197491.1">
    <property type="nucleotide sequence ID" value="NZ_BAAATO010000056.1"/>
</dbReference>
<dbReference type="PANTHER" id="PTHR32305:SF15">
    <property type="entry name" value="PROTEIN RHSA-RELATED"/>
    <property type="match status" value="1"/>
</dbReference>
<name>A0ABQ3T3N2_9ACTN</name>
<feature type="region of interest" description="Disordered" evidence="1">
    <location>
        <begin position="67"/>
        <end position="104"/>
    </location>
</feature>
<dbReference type="PANTHER" id="PTHR32305">
    <property type="match status" value="1"/>
</dbReference>
<organism evidence="2 3">
    <name type="scientific">Streptomyces spororaveus</name>
    <dbReference type="NCBI Taxonomy" id="284039"/>
    <lineage>
        <taxon>Bacteria</taxon>
        <taxon>Bacillati</taxon>
        <taxon>Actinomycetota</taxon>
        <taxon>Actinomycetes</taxon>
        <taxon>Kitasatosporales</taxon>
        <taxon>Streptomycetaceae</taxon>
        <taxon>Streptomyces</taxon>
    </lineage>
</organism>
<dbReference type="NCBIfam" id="TIGR03696">
    <property type="entry name" value="Rhs_assc_core"/>
    <property type="match status" value="1"/>
</dbReference>
<proteinExistence type="predicted"/>
<feature type="compositionally biased region" description="Basic and acidic residues" evidence="1">
    <location>
        <begin position="67"/>
        <end position="76"/>
    </location>
</feature>
<sequence length="179" mass="18449">MASFYYLHDRQNSITSVRDLSGVENYKYAYGTWGTFTGTAGGGTQQTSVFGFTGSFKDQVSRGKIDLPARGYDPKAGRFTSPDPRPDTASPTNSSTYAYANNDPVNQSDPSGACPLCVSAGIGAAFGAVVEGGIYTWHHRNGGFTASGFGKAAGMGALVGGIAGLLMPAQAASQPDPSA</sequence>
<evidence type="ECO:0008006" key="4">
    <source>
        <dbReference type="Google" id="ProtNLM"/>
    </source>
</evidence>
<dbReference type="EMBL" id="BNED01000003">
    <property type="protein sequence ID" value="GHI74979.1"/>
    <property type="molecule type" value="Genomic_DNA"/>
</dbReference>
<dbReference type="InterPro" id="IPR022385">
    <property type="entry name" value="Rhs_assc_core"/>
</dbReference>
<dbReference type="Proteomes" id="UP000608522">
    <property type="component" value="Unassembled WGS sequence"/>
</dbReference>
<accession>A0ABQ3T3N2</accession>
<evidence type="ECO:0000313" key="3">
    <source>
        <dbReference type="Proteomes" id="UP000608522"/>
    </source>
</evidence>
<reference evidence="3" key="1">
    <citation type="submission" date="2023-07" db="EMBL/GenBank/DDBJ databases">
        <title>Whole genome shotgun sequence of Streptomyces spororaveus NBRC 15456.</title>
        <authorList>
            <person name="Komaki H."/>
            <person name="Tamura T."/>
        </authorList>
    </citation>
    <scope>NUCLEOTIDE SEQUENCE [LARGE SCALE GENOMIC DNA]</scope>
    <source>
        <strain evidence="3">NBRC 15456</strain>
    </source>
</reference>
<keyword evidence="3" id="KW-1185">Reference proteome</keyword>
<evidence type="ECO:0000256" key="1">
    <source>
        <dbReference type="SAM" id="MobiDB-lite"/>
    </source>
</evidence>
<dbReference type="InterPro" id="IPR050708">
    <property type="entry name" value="T6SS_VgrG/RHS"/>
</dbReference>
<protein>
    <recommendedName>
        <fullName evidence="4">RHS repeat-associated core domain-containing protein</fullName>
    </recommendedName>
</protein>
<evidence type="ECO:0000313" key="2">
    <source>
        <dbReference type="EMBL" id="GHI74979.1"/>
    </source>
</evidence>
<dbReference type="Gene3D" id="2.180.10.10">
    <property type="entry name" value="RHS repeat-associated core"/>
    <property type="match status" value="1"/>
</dbReference>